<evidence type="ECO:0000256" key="1">
    <source>
        <dbReference type="SAM" id="MobiDB-lite"/>
    </source>
</evidence>
<proteinExistence type="predicted"/>
<evidence type="ECO:0000313" key="4">
    <source>
        <dbReference type="EMBL" id="SRX93735.1"/>
    </source>
</evidence>
<dbReference type="EMBL" id="UEGW01000001">
    <property type="protein sequence ID" value="SRX93735.1"/>
    <property type="molecule type" value="Genomic_DNA"/>
</dbReference>
<sequence>MLTRFVRIQLAIFTVASIIGVVVMAFVYMQVPTLLGIGRMTITLELPASGGLYRFSNVTYRGVQVGKVTAVRATAHGAKATLSLGTSAKIPADLQAEVRSISAVGEQYVDLRPRTDSPPYLHDGSVISARNAIIPQPVGPMLDRVSALVDSFPKDKLSQLLDETFTAFNGASYDLGSLFDSSSRITADANAVADRTRTLTEDSGPLLESQAQTADSIRRWARSLAGISDVMVTDDSQFRTLLQNGPEAANEASRLLEQVKPTLPVLLANLTTIGQIGITYHPSLEQLLVLLPPIVSAFHSAGIPKNQPDGLARGDFAQKISDPPSCLVGFLPPSQWRSPEDLTEADTPDGLYCKLPQDSPISVRGARNYPCMGHPGKRAPTVEICNSDKPYMPLAMRQHVLGPYPLDPNLLAQGIPPDDRITVNDRIFGPVEGTPLPPGAVPRGTPPGPRGTYAPPGSGYFAPPLPSSPAALPMPGVVMSPMSADLPSIAPLDVPDGAPPPAPPPVEAGEAPGEAGGPQAAPSAFSHSDSQGDSQGEQAGSKPVIAAVPYDPQTGRYMGPDGQLYQQADLVTPTAPKNWQDMLVPA</sequence>
<keyword evidence="5" id="KW-1185">Reference proteome</keyword>
<name>A0A375YYB9_MYCSH</name>
<protein>
    <submittedName>
        <fullName evidence="4">MCE family protein [Rhodococcus jostii RHA1]</fullName>
    </submittedName>
</protein>
<dbReference type="GO" id="GO:0005576">
    <property type="term" value="C:extracellular region"/>
    <property type="evidence" value="ECO:0007669"/>
    <property type="project" value="TreeGrafter"/>
</dbReference>
<reference evidence="4 5" key="1">
    <citation type="submission" date="2018-05" db="EMBL/GenBank/DDBJ databases">
        <authorList>
            <consortium name="IHU Genomes"/>
        </authorList>
    </citation>
    <scope>NUCLEOTIDE SEQUENCE [LARGE SCALE GENOMIC DNA]</scope>
    <source>
        <strain evidence="4 5">P7336</strain>
    </source>
</reference>
<keyword evidence="2" id="KW-0812">Transmembrane</keyword>
<dbReference type="STRING" id="29313.BHQ16_14185"/>
<accession>A0A375YYB9</accession>
<evidence type="ECO:0000313" key="5">
    <source>
        <dbReference type="Proteomes" id="UP000252015"/>
    </source>
</evidence>
<evidence type="ECO:0000256" key="2">
    <source>
        <dbReference type="SAM" id="Phobius"/>
    </source>
</evidence>
<feature type="compositionally biased region" description="Pro residues" evidence="1">
    <location>
        <begin position="497"/>
        <end position="506"/>
    </location>
</feature>
<evidence type="ECO:0000259" key="3">
    <source>
        <dbReference type="Pfam" id="PF02470"/>
    </source>
</evidence>
<dbReference type="PANTHER" id="PTHR33371:SF16">
    <property type="entry name" value="MCE-FAMILY PROTEIN MCE3F"/>
    <property type="match status" value="1"/>
</dbReference>
<dbReference type="InterPro" id="IPR003399">
    <property type="entry name" value="Mce/MlaD"/>
</dbReference>
<dbReference type="AlphaFoldDB" id="A0A375YYB9"/>
<dbReference type="InterPro" id="IPR052336">
    <property type="entry name" value="MlaD_Phospholipid_Transporter"/>
</dbReference>
<feature type="compositionally biased region" description="Pro residues" evidence="1">
    <location>
        <begin position="435"/>
        <end position="449"/>
    </location>
</feature>
<feature type="domain" description="Mce/MlaD" evidence="3">
    <location>
        <begin position="41"/>
        <end position="113"/>
    </location>
</feature>
<feature type="region of interest" description="Disordered" evidence="1">
    <location>
        <begin position="430"/>
        <end position="460"/>
    </location>
</feature>
<organism evidence="4 5">
    <name type="scientific">Mycobacterium shimoidei</name>
    <dbReference type="NCBI Taxonomy" id="29313"/>
    <lineage>
        <taxon>Bacteria</taxon>
        <taxon>Bacillati</taxon>
        <taxon>Actinomycetota</taxon>
        <taxon>Actinomycetes</taxon>
        <taxon>Mycobacteriales</taxon>
        <taxon>Mycobacteriaceae</taxon>
        <taxon>Mycobacterium</taxon>
    </lineage>
</organism>
<feature type="compositionally biased region" description="Low complexity" evidence="1">
    <location>
        <begin position="507"/>
        <end position="522"/>
    </location>
</feature>
<gene>
    <name evidence="4" type="ORF">MSP7336_01978</name>
</gene>
<feature type="compositionally biased region" description="Polar residues" evidence="1">
    <location>
        <begin position="525"/>
        <end position="538"/>
    </location>
</feature>
<feature type="transmembrane region" description="Helical" evidence="2">
    <location>
        <begin position="12"/>
        <end position="31"/>
    </location>
</feature>
<dbReference type="Proteomes" id="UP000252015">
    <property type="component" value="Unassembled WGS sequence"/>
</dbReference>
<keyword evidence="2" id="KW-1133">Transmembrane helix</keyword>
<dbReference type="InterPro" id="IPR005693">
    <property type="entry name" value="Mce"/>
</dbReference>
<feature type="region of interest" description="Disordered" evidence="1">
    <location>
        <begin position="488"/>
        <end position="562"/>
    </location>
</feature>
<dbReference type="NCBIfam" id="TIGR00996">
    <property type="entry name" value="Mtu_fam_mce"/>
    <property type="match status" value="1"/>
</dbReference>
<dbReference type="Pfam" id="PF02470">
    <property type="entry name" value="MlaD"/>
    <property type="match status" value="1"/>
</dbReference>
<dbReference type="PANTHER" id="PTHR33371">
    <property type="entry name" value="INTERMEMBRANE PHOSPHOLIPID TRANSPORT SYSTEM BINDING PROTEIN MLAD-RELATED"/>
    <property type="match status" value="1"/>
</dbReference>
<keyword evidence="2" id="KW-0472">Membrane</keyword>
<dbReference type="RefSeq" id="WP_113963611.1">
    <property type="nucleotide sequence ID" value="NZ_UEGW01000001.1"/>
</dbReference>